<keyword evidence="2" id="KW-1185">Reference proteome</keyword>
<accession>A0A3N4JLP6</accession>
<reference evidence="1 2" key="1">
    <citation type="journal article" date="2018" name="Nat. Ecol. Evol.">
        <title>Pezizomycetes genomes reveal the molecular basis of ectomycorrhizal truffle lifestyle.</title>
        <authorList>
            <person name="Murat C."/>
            <person name="Payen T."/>
            <person name="Noel B."/>
            <person name="Kuo A."/>
            <person name="Morin E."/>
            <person name="Chen J."/>
            <person name="Kohler A."/>
            <person name="Krizsan K."/>
            <person name="Balestrini R."/>
            <person name="Da Silva C."/>
            <person name="Montanini B."/>
            <person name="Hainaut M."/>
            <person name="Levati E."/>
            <person name="Barry K.W."/>
            <person name="Belfiori B."/>
            <person name="Cichocki N."/>
            <person name="Clum A."/>
            <person name="Dockter R.B."/>
            <person name="Fauchery L."/>
            <person name="Guy J."/>
            <person name="Iotti M."/>
            <person name="Le Tacon F."/>
            <person name="Lindquist E.A."/>
            <person name="Lipzen A."/>
            <person name="Malagnac F."/>
            <person name="Mello A."/>
            <person name="Molinier V."/>
            <person name="Miyauchi S."/>
            <person name="Poulain J."/>
            <person name="Riccioni C."/>
            <person name="Rubini A."/>
            <person name="Sitrit Y."/>
            <person name="Splivallo R."/>
            <person name="Traeger S."/>
            <person name="Wang M."/>
            <person name="Zifcakova L."/>
            <person name="Wipf D."/>
            <person name="Zambonelli A."/>
            <person name="Paolocci F."/>
            <person name="Nowrousian M."/>
            <person name="Ottonello S."/>
            <person name="Baldrian P."/>
            <person name="Spatafora J.W."/>
            <person name="Henrissat B."/>
            <person name="Nagy L.G."/>
            <person name="Aury J.M."/>
            <person name="Wincker P."/>
            <person name="Grigoriev I.V."/>
            <person name="Bonfante P."/>
            <person name="Martin F.M."/>
        </authorList>
    </citation>
    <scope>NUCLEOTIDE SEQUENCE [LARGE SCALE GENOMIC DNA]</scope>
    <source>
        <strain evidence="1 2">120613-1</strain>
    </source>
</reference>
<dbReference type="EMBL" id="ML120402">
    <property type="protein sequence ID" value="RPA97691.1"/>
    <property type="molecule type" value="Genomic_DNA"/>
</dbReference>
<evidence type="ECO:0000313" key="2">
    <source>
        <dbReference type="Proteomes" id="UP000276215"/>
    </source>
</evidence>
<dbReference type="Proteomes" id="UP000276215">
    <property type="component" value="Unassembled WGS sequence"/>
</dbReference>
<name>A0A3N4JLP6_9PEZI</name>
<proteinExistence type="predicted"/>
<gene>
    <name evidence="1" type="ORF">L873DRAFT_1809505</name>
</gene>
<dbReference type="AlphaFoldDB" id="A0A3N4JLP6"/>
<evidence type="ECO:0000313" key="1">
    <source>
        <dbReference type="EMBL" id="RPA97691.1"/>
    </source>
</evidence>
<protein>
    <submittedName>
        <fullName evidence="1">Uncharacterized protein</fullName>
    </submittedName>
</protein>
<organism evidence="1 2">
    <name type="scientific">Choiromyces venosus 120613-1</name>
    <dbReference type="NCBI Taxonomy" id="1336337"/>
    <lineage>
        <taxon>Eukaryota</taxon>
        <taxon>Fungi</taxon>
        <taxon>Dikarya</taxon>
        <taxon>Ascomycota</taxon>
        <taxon>Pezizomycotina</taxon>
        <taxon>Pezizomycetes</taxon>
        <taxon>Pezizales</taxon>
        <taxon>Tuberaceae</taxon>
        <taxon>Choiromyces</taxon>
    </lineage>
</organism>
<sequence length="60" mass="6892">MTEALGKYVHDYLSVALNFSQAIILPLPMEVLTVGWNWGYEDDGGRKKRKKRNSIALKRI</sequence>